<protein>
    <submittedName>
        <fullName evidence="1">Uncharacterized protein</fullName>
    </submittedName>
</protein>
<proteinExistence type="predicted"/>
<reference evidence="1" key="2">
    <citation type="journal article" date="2015" name="Data Brief">
        <title>Shoot transcriptome of the giant reed, Arundo donax.</title>
        <authorList>
            <person name="Barrero R.A."/>
            <person name="Guerrero F.D."/>
            <person name="Moolhuijzen P."/>
            <person name="Goolsby J.A."/>
            <person name="Tidwell J."/>
            <person name="Bellgard S.E."/>
            <person name="Bellgard M.I."/>
        </authorList>
    </citation>
    <scope>NUCLEOTIDE SEQUENCE</scope>
    <source>
        <tissue evidence="1">Shoot tissue taken approximately 20 cm above the soil surface</tissue>
    </source>
</reference>
<accession>A0A0A9EFN4</accession>
<name>A0A0A9EFN4_ARUDO</name>
<organism evidence="1">
    <name type="scientific">Arundo donax</name>
    <name type="common">Giant reed</name>
    <name type="synonym">Donax arundinaceus</name>
    <dbReference type="NCBI Taxonomy" id="35708"/>
    <lineage>
        <taxon>Eukaryota</taxon>
        <taxon>Viridiplantae</taxon>
        <taxon>Streptophyta</taxon>
        <taxon>Embryophyta</taxon>
        <taxon>Tracheophyta</taxon>
        <taxon>Spermatophyta</taxon>
        <taxon>Magnoliopsida</taxon>
        <taxon>Liliopsida</taxon>
        <taxon>Poales</taxon>
        <taxon>Poaceae</taxon>
        <taxon>PACMAD clade</taxon>
        <taxon>Arundinoideae</taxon>
        <taxon>Arundineae</taxon>
        <taxon>Arundo</taxon>
    </lineage>
</organism>
<reference evidence="1" key="1">
    <citation type="submission" date="2014-09" db="EMBL/GenBank/DDBJ databases">
        <authorList>
            <person name="Magalhaes I.L.F."/>
            <person name="Oliveira U."/>
            <person name="Santos F.R."/>
            <person name="Vidigal T.H.D.A."/>
            <person name="Brescovit A.D."/>
            <person name="Santos A.J."/>
        </authorList>
    </citation>
    <scope>NUCLEOTIDE SEQUENCE</scope>
    <source>
        <tissue evidence="1">Shoot tissue taken approximately 20 cm above the soil surface</tissue>
    </source>
</reference>
<evidence type="ECO:0000313" key="1">
    <source>
        <dbReference type="EMBL" id="JAD94857.1"/>
    </source>
</evidence>
<dbReference type="EMBL" id="GBRH01203038">
    <property type="protein sequence ID" value="JAD94857.1"/>
    <property type="molecule type" value="Transcribed_RNA"/>
</dbReference>
<sequence length="49" mass="5509">MALWFSVRPVRNTGRMPSETTFLNSRCVSGNASAVPFFTYSLKLVKLNN</sequence>
<dbReference type="AlphaFoldDB" id="A0A0A9EFN4"/>